<dbReference type="PROSITE" id="PS50827">
    <property type="entry name" value="DDT"/>
    <property type="match status" value="1"/>
</dbReference>
<dbReference type="GO" id="GO:0000781">
    <property type="term" value="C:chromosome, telomeric region"/>
    <property type="evidence" value="ECO:0007669"/>
    <property type="project" value="GOC"/>
</dbReference>
<sequence length="1159" mass="129213">MPILRRKKVLFIPPPAMAGPGPGPASPSSSSLTHPLPTAGPSSPTHQHQHARSSSFSGAPPLGEDGEEKHSVLALSPSLPVWYMKETGEIFTTYEAYCARRAFYLQPIFQCEVTGKSGLRFFDALKSERAEARTLESRFPEQLKAPVLRSVQFQVVGRLDDLVNMVYERFRDRFWEGERVLVEMEGDRFVATVRQVYPPRRRTSSSTSTPRESAPIHPLPTSLNASPLDDASTYFYSVQIVTTASASGLEKDKDKDGHKEGKEGKEGTPAEKKGRRKSELHAGAKANGSEEPASGNRRRSMRQRKAEEVVERLTLEKAQENPDAGQGQGQGVKAEEPAVGEGFKGSLMEVTPSQLSRDRLTFSKSILRRYLAATVERGAAVASPWVVKHSLCKRLGIDEQMPEGRKEEVELIRQGALGKRKKAVSEKMEERERERAREREEARAREELEEGGDEGRAKKRRKSGKKAEEKAEKKAAAEAEKRRKEEEERKRKEEEEAARKAAEEAAAAAALAAKKKPVKYPTEDLDVRISEREKKHGKQVRRPRWKRNVFFIELGLGVWEVFLETWNFLSIFSKPLYLAPFTMDDYAAALRHNVSDPPCVLIAEAHQVLMTLIARDVPGKRHTALLSLSDAPEKLVDRLADAGEGWEQGGWEKKGRMGWEEALVGLLKEHATKGALPRLQEILEHLLLEDGAIKEGEADLPPGSGETTAVRSAVSSGEPPSSPITDISIEGSEATTMPATAKTRYPTLPIPDKLALLKFLTEVAVVSKTIKGFLEAGDAQLTELRKEKIELNRERKRMAEEIAAVEEKINPPKTEEEQAAEAAAEAAAAAADPEQSKSGKGKKADGKTSKAGSADTPQGSSDAEEMEVDVSPSRSKKANGKSKLDIAETPMDSDIDMDAETPEIDPYSDGGSDSGSPAPHLIGRQTSRQKSLLQKHLQREAEEALAAERRSAAKVASAALRTLHAEKRRLEDEDLRYLKRLEAIEREFRKLLAAQRQKPMGKDRFHNLIWWFDGMGGQNLTGAGGNYVWQTARVFVQGASEPDRRFWETAENFEERAKEEECETGMLAPGEWAYYDTVEEVEDFMLWMNVKGRREFNLERQFHHWGEYIMGGMRRRANDLAAFAARAPDTRRSSRVKSGTTEIMREPYMQYSNKRGSHK</sequence>
<dbReference type="InterPro" id="IPR013136">
    <property type="entry name" value="WSTF_Acf1_Cbp146"/>
</dbReference>
<feature type="compositionally biased region" description="Polar residues" evidence="5">
    <location>
        <begin position="705"/>
        <end position="725"/>
    </location>
</feature>
<feature type="compositionally biased region" description="Basic and acidic residues" evidence="5">
    <location>
        <begin position="834"/>
        <end position="848"/>
    </location>
</feature>
<feature type="region of interest" description="Disordered" evidence="5">
    <location>
        <begin position="416"/>
        <end position="501"/>
    </location>
</feature>
<feature type="compositionally biased region" description="Acidic residues" evidence="5">
    <location>
        <begin position="891"/>
        <end position="903"/>
    </location>
</feature>
<dbReference type="GO" id="GO:0005634">
    <property type="term" value="C:nucleus"/>
    <property type="evidence" value="ECO:0007669"/>
    <property type="project" value="UniProtKB-SubCell"/>
</dbReference>
<feature type="domain" description="WAC" evidence="7">
    <location>
        <begin position="79"/>
        <end position="188"/>
    </location>
</feature>
<dbReference type="Pfam" id="PF02791">
    <property type="entry name" value="DDT"/>
    <property type="match status" value="1"/>
</dbReference>
<dbReference type="PANTHER" id="PTHR32075">
    <property type="entry name" value="ISWI CHROMATIN-REMODELING COMPLEX SUBUNIT YPL216W-RELATED"/>
    <property type="match status" value="1"/>
</dbReference>
<feature type="region of interest" description="Disordered" evidence="5">
    <location>
        <begin position="13"/>
        <end position="70"/>
    </location>
</feature>
<dbReference type="GO" id="GO:0000785">
    <property type="term" value="C:chromatin"/>
    <property type="evidence" value="ECO:0007669"/>
    <property type="project" value="UniProtKB-ARBA"/>
</dbReference>
<evidence type="ECO:0000313" key="9">
    <source>
        <dbReference type="Proteomes" id="UP000076842"/>
    </source>
</evidence>
<evidence type="ECO:0000256" key="2">
    <source>
        <dbReference type="ARBA" id="ARBA00023242"/>
    </source>
</evidence>
<dbReference type="InterPro" id="IPR028941">
    <property type="entry name" value="WHIM2_dom"/>
</dbReference>
<name>A0A165HSD8_9BASI</name>
<feature type="compositionally biased region" description="Basic and acidic residues" evidence="5">
    <location>
        <begin position="803"/>
        <end position="816"/>
    </location>
</feature>
<feature type="region of interest" description="Disordered" evidence="5">
    <location>
        <begin position="199"/>
        <end position="224"/>
    </location>
</feature>
<reference evidence="8 9" key="1">
    <citation type="journal article" date="2016" name="Mol. Biol. Evol.">
        <title>Comparative Genomics of Early-Diverging Mushroom-Forming Fungi Provides Insights into the Origins of Lignocellulose Decay Capabilities.</title>
        <authorList>
            <person name="Nagy L.G."/>
            <person name="Riley R."/>
            <person name="Tritt A."/>
            <person name="Adam C."/>
            <person name="Daum C."/>
            <person name="Floudas D."/>
            <person name="Sun H."/>
            <person name="Yadav J.S."/>
            <person name="Pangilinan J."/>
            <person name="Larsson K.H."/>
            <person name="Matsuura K."/>
            <person name="Barry K."/>
            <person name="Labutti K."/>
            <person name="Kuo R."/>
            <person name="Ohm R.A."/>
            <person name="Bhattacharya S.S."/>
            <person name="Shirouzu T."/>
            <person name="Yoshinaga Y."/>
            <person name="Martin F.M."/>
            <person name="Grigoriev I.V."/>
            <person name="Hibbett D.S."/>
        </authorList>
    </citation>
    <scope>NUCLEOTIDE SEQUENCE [LARGE SCALE GENOMIC DNA]</scope>
    <source>
        <strain evidence="8 9">HHB12733</strain>
    </source>
</reference>
<dbReference type="STRING" id="1353952.A0A165HSD8"/>
<feature type="domain" description="DDT" evidence="6">
    <location>
        <begin position="556"/>
        <end position="619"/>
    </location>
</feature>
<keyword evidence="4" id="KW-0175">Coiled coil</keyword>
<feature type="compositionally biased region" description="Low complexity" evidence="5">
    <location>
        <begin position="820"/>
        <end position="831"/>
    </location>
</feature>
<keyword evidence="2 3" id="KW-0539">Nucleus</keyword>
<comment type="subcellular location">
    <subcellularLocation>
        <location evidence="1 3">Nucleus</location>
    </subcellularLocation>
</comment>
<feature type="compositionally biased region" description="Pro residues" evidence="5">
    <location>
        <begin position="13"/>
        <end position="25"/>
    </location>
</feature>
<feature type="region of interest" description="Disordered" evidence="5">
    <location>
        <begin position="803"/>
        <end position="939"/>
    </location>
</feature>
<dbReference type="Pfam" id="PF10537">
    <property type="entry name" value="WAC_Acf1_DNA_bd"/>
    <property type="match status" value="1"/>
</dbReference>
<dbReference type="GO" id="GO:0031509">
    <property type="term" value="P:subtelomeric heterochromatin formation"/>
    <property type="evidence" value="ECO:0007669"/>
    <property type="project" value="TreeGrafter"/>
</dbReference>
<evidence type="ECO:0000259" key="6">
    <source>
        <dbReference type="PROSITE" id="PS50827"/>
    </source>
</evidence>
<dbReference type="Pfam" id="PF15613">
    <property type="entry name" value="WSD"/>
    <property type="match status" value="1"/>
</dbReference>
<accession>A0A165HSD8</accession>
<evidence type="ECO:0000256" key="4">
    <source>
        <dbReference type="SAM" id="Coils"/>
    </source>
</evidence>
<dbReference type="EMBL" id="KV423938">
    <property type="protein sequence ID" value="KZT59680.1"/>
    <property type="molecule type" value="Genomic_DNA"/>
</dbReference>
<keyword evidence="9" id="KW-1185">Reference proteome</keyword>
<evidence type="ECO:0000259" key="7">
    <source>
        <dbReference type="PROSITE" id="PS51136"/>
    </source>
</evidence>
<dbReference type="Proteomes" id="UP000076842">
    <property type="component" value="Unassembled WGS sequence"/>
</dbReference>
<evidence type="ECO:0000256" key="1">
    <source>
        <dbReference type="ARBA" id="ARBA00004123"/>
    </source>
</evidence>
<organism evidence="8 9">
    <name type="scientific">Calocera cornea HHB12733</name>
    <dbReference type="NCBI Taxonomy" id="1353952"/>
    <lineage>
        <taxon>Eukaryota</taxon>
        <taxon>Fungi</taxon>
        <taxon>Dikarya</taxon>
        <taxon>Basidiomycota</taxon>
        <taxon>Agaricomycotina</taxon>
        <taxon>Dacrymycetes</taxon>
        <taxon>Dacrymycetales</taxon>
        <taxon>Dacrymycetaceae</taxon>
        <taxon>Calocera</taxon>
    </lineage>
</organism>
<feature type="compositionally biased region" description="Basic and acidic residues" evidence="5">
    <location>
        <begin position="465"/>
        <end position="501"/>
    </location>
</feature>
<protein>
    <recommendedName>
        <fullName evidence="10">WAC domain-containing protein</fullName>
    </recommendedName>
</protein>
<feature type="compositionally biased region" description="Basic and acidic residues" evidence="5">
    <location>
        <begin position="249"/>
        <end position="282"/>
    </location>
</feature>
<dbReference type="InterPro" id="IPR018501">
    <property type="entry name" value="DDT_dom"/>
</dbReference>
<evidence type="ECO:0008006" key="10">
    <source>
        <dbReference type="Google" id="ProtNLM"/>
    </source>
</evidence>
<evidence type="ECO:0000256" key="5">
    <source>
        <dbReference type="SAM" id="MobiDB-lite"/>
    </source>
</evidence>
<feature type="region of interest" description="Disordered" evidence="5">
    <location>
        <begin position="248"/>
        <end position="340"/>
    </location>
</feature>
<gene>
    <name evidence="8" type="ORF">CALCODRAFT_481381</name>
</gene>
<dbReference type="PROSITE" id="PS51136">
    <property type="entry name" value="WAC"/>
    <property type="match status" value="1"/>
</dbReference>
<feature type="coiled-coil region" evidence="4">
    <location>
        <begin position="953"/>
        <end position="987"/>
    </location>
</feature>
<dbReference type="PANTHER" id="PTHR32075:SF6">
    <property type="entry name" value="ISWI CHROMATIN-REMODELING COMPLEX SUBUNIT YPL216W-RELATED"/>
    <property type="match status" value="1"/>
</dbReference>
<dbReference type="AlphaFoldDB" id="A0A165HSD8"/>
<feature type="compositionally biased region" description="Basic and acidic residues" evidence="5">
    <location>
        <begin position="423"/>
        <end position="446"/>
    </location>
</feature>
<feature type="compositionally biased region" description="Basic and acidic residues" evidence="5">
    <location>
        <begin position="304"/>
        <end position="320"/>
    </location>
</feature>
<dbReference type="OrthoDB" id="332390at2759"/>
<evidence type="ECO:0000313" key="8">
    <source>
        <dbReference type="EMBL" id="KZT59680.1"/>
    </source>
</evidence>
<proteinExistence type="predicted"/>
<dbReference type="InParanoid" id="A0A165HSD8"/>
<feature type="compositionally biased region" description="Polar residues" evidence="5">
    <location>
        <begin position="40"/>
        <end position="57"/>
    </location>
</feature>
<feature type="region of interest" description="Disordered" evidence="5">
    <location>
        <begin position="695"/>
        <end position="744"/>
    </location>
</feature>
<evidence type="ECO:0000256" key="3">
    <source>
        <dbReference type="PROSITE-ProRule" id="PRU00475"/>
    </source>
</evidence>